<comment type="caution">
    <text evidence="4">The sequence shown here is derived from an EMBL/GenBank/DDBJ whole genome shotgun (WGS) entry which is preliminary data.</text>
</comment>
<dbReference type="PROSITE" id="PS50005">
    <property type="entry name" value="TPR"/>
    <property type="match status" value="3"/>
</dbReference>
<evidence type="ECO:0008006" key="6">
    <source>
        <dbReference type="Google" id="ProtNLM"/>
    </source>
</evidence>
<reference evidence="4" key="1">
    <citation type="submission" date="2021-01" db="EMBL/GenBank/DDBJ databases">
        <authorList>
            <consortium name="Genoscope - CEA"/>
            <person name="William W."/>
        </authorList>
    </citation>
    <scope>NUCLEOTIDE SEQUENCE</scope>
</reference>
<protein>
    <recommendedName>
        <fullName evidence="6">Tetratricopeptide repeat protein</fullName>
    </recommendedName>
</protein>
<evidence type="ECO:0000256" key="2">
    <source>
        <dbReference type="ARBA" id="ARBA00022803"/>
    </source>
</evidence>
<dbReference type="AlphaFoldDB" id="A0A8S1UMA3"/>
<dbReference type="InterPro" id="IPR050498">
    <property type="entry name" value="Ycf3"/>
</dbReference>
<dbReference type="Proteomes" id="UP000683925">
    <property type="component" value="Unassembled WGS sequence"/>
</dbReference>
<dbReference type="PANTHER" id="PTHR44858:SF1">
    <property type="entry name" value="UDP-N-ACETYLGLUCOSAMINE--PEPTIDE N-ACETYLGLUCOSAMINYLTRANSFERASE SPINDLY-RELATED"/>
    <property type="match status" value="1"/>
</dbReference>
<organism evidence="4 5">
    <name type="scientific">Paramecium octaurelia</name>
    <dbReference type="NCBI Taxonomy" id="43137"/>
    <lineage>
        <taxon>Eukaryota</taxon>
        <taxon>Sar</taxon>
        <taxon>Alveolata</taxon>
        <taxon>Ciliophora</taxon>
        <taxon>Intramacronucleata</taxon>
        <taxon>Oligohymenophorea</taxon>
        <taxon>Peniculida</taxon>
        <taxon>Parameciidae</taxon>
        <taxon>Paramecium</taxon>
    </lineage>
</organism>
<gene>
    <name evidence="4" type="ORF">POCTA_138.1.T0460167</name>
</gene>
<feature type="repeat" description="TPR" evidence="3">
    <location>
        <begin position="163"/>
        <end position="196"/>
    </location>
</feature>
<sequence>MKCPFPNHRSQVERFCINLTCCEMSRLSCNECYQQSFHCGHQKDQDLITNLPGFIENISNQCEKDVIKILGDLGDKIALLFFSIKDKIRLQFQISSSRLQNLNSNQINQMLSQLMELNNVKTELTEIEVIAQNLLDVLNQKLKNLGSKENGYQQPSCQQSAEAINYFIEGLNLFSKGDYLQALTSFNTSLKFNPNDIDVMLWKGDCLFFNNQFNDSLMQFRQVWKLDSTNSKSLQGIGDSLYRLQQYKESIDWLDQALNYNPQNVQALSKKGDCLKQLKKYQEAVTFYEKALGEKPDDFWILQSKGLQLEISQGHVQQ</sequence>
<name>A0A8S1UMA3_PAROT</name>
<evidence type="ECO:0000256" key="3">
    <source>
        <dbReference type="PROSITE-ProRule" id="PRU00339"/>
    </source>
</evidence>
<dbReference type="SMART" id="SM00028">
    <property type="entry name" value="TPR"/>
    <property type="match status" value="4"/>
</dbReference>
<proteinExistence type="predicted"/>
<dbReference type="InterPro" id="IPR019734">
    <property type="entry name" value="TPR_rpt"/>
</dbReference>
<dbReference type="PANTHER" id="PTHR44858">
    <property type="entry name" value="TETRATRICOPEPTIDE REPEAT PROTEIN 6"/>
    <property type="match status" value="1"/>
</dbReference>
<feature type="repeat" description="TPR" evidence="3">
    <location>
        <begin position="265"/>
        <end position="298"/>
    </location>
</feature>
<dbReference type="OrthoDB" id="308440at2759"/>
<accession>A0A8S1UMA3</accession>
<evidence type="ECO:0000313" key="5">
    <source>
        <dbReference type="Proteomes" id="UP000683925"/>
    </source>
</evidence>
<feature type="repeat" description="TPR" evidence="3">
    <location>
        <begin position="231"/>
        <end position="264"/>
    </location>
</feature>
<keyword evidence="2 3" id="KW-0802">TPR repeat</keyword>
<evidence type="ECO:0000313" key="4">
    <source>
        <dbReference type="EMBL" id="CAD8165203.1"/>
    </source>
</evidence>
<dbReference type="OMA" id="LSCNECY"/>
<dbReference type="EMBL" id="CAJJDP010000046">
    <property type="protein sequence ID" value="CAD8165203.1"/>
    <property type="molecule type" value="Genomic_DNA"/>
</dbReference>
<keyword evidence="5" id="KW-1185">Reference proteome</keyword>
<keyword evidence="1" id="KW-0677">Repeat</keyword>
<dbReference type="Pfam" id="PF13432">
    <property type="entry name" value="TPR_16"/>
    <property type="match status" value="1"/>
</dbReference>
<evidence type="ECO:0000256" key="1">
    <source>
        <dbReference type="ARBA" id="ARBA00022737"/>
    </source>
</evidence>